<feature type="region of interest" description="Disordered" evidence="1">
    <location>
        <begin position="104"/>
        <end position="129"/>
    </location>
</feature>
<organism evidence="2 3">
    <name type="scientific">Coprinopsis cinerea (strain Okayama-7 / 130 / ATCC MYA-4618 / FGSC 9003)</name>
    <name type="common">Inky cap fungus</name>
    <name type="synonym">Hormographiella aspergillata</name>
    <dbReference type="NCBI Taxonomy" id="240176"/>
    <lineage>
        <taxon>Eukaryota</taxon>
        <taxon>Fungi</taxon>
        <taxon>Dikarya</taxon>
        <taxon>Basidiomycota</taxon>
        <taxon>Agaricomycotina</taxon>
        <taxon>Agaricomycetes</taxon>
        <taxon>Agaricomycetidae</taxon>
        <taxon>Agaricales</taxon>
        <taxon>Agaricineae</taxon>
        <taxon>Psathyrellaceae</taxon>
        <taxon>Coprinopsis</taxon>
    </lineage>
</organism>
<dbReference type="GeneID" id="9380379"/>
<proteinExistence type="predicted"/>
<dbReference type="InParanoid" id="D6RML4"/>
<accession>D6RML4</accession>
<dbReference type="RefSeq" id="XP_002911271.1">
    <property type="nucleotide sequence ID" value="XM_002911225.1"/>
</dbReference>
<sequence>MQAQKVRGQSGALIVLNIAGRKITHKLPRKGNSDHNKRATYLYDNMYEVGDIIKKKYSVTGLYFKDGPCQVIQVHETSRAAATVAIVKVIRRAKVHPDYFQEDLRTLRHDDQDRGPPSQGAERRDDMSEEQLNARGWAIELIGEKLHMEQ</sequence>
<dbReference type="EMBL" id="AACS02000005">
    <property type="protein sequence ID" value="EFI27777.1"/>
    <property type="molecule type" value="Genomic_DNA"/>
</dbReference>
<gene>
    <name evidence="2" type="ORF">CC1G_14700</name>
</gene>
<name>D6RML4_COPC7</name>
<comment type="caution">
    <text evidence="2">The sequence shown here is derived from an EMBL/GenBank/DDBJ whole genome shotgun (WGS) entry which is preliminary data.</text>
</comment>
<feature type="compositionally biased region" description="Basic and acidic residues" evidence="1">
    <location>
        <begin position="104"/>
        <end position="114"/>
    </location>
</feature>
<evidence type="ECO:0000256" key="1">
    <source>
        <dbReference type="SAM" id="MobiDB-lite"/>
    </source>
</evidence>
<dbReference type="VEuPathDB" id="FungiDB:CC1G_14700"/>
<keyword evidence="3" id="KW-1185">Reference proteome</keyword>
<dbReference type="Proteomes" id="UP000001861">
    <property type="component" value="Unassembled WGS sequence"/>
</dbReference>
<dbReference type="AlphaFoldDB" id="D6RML4"/>
<reference evidence="2 3" key="1">
    <citation type="journal article" date="2010" name="Proc. Natl. Acad. Sci. U.S.A.">
        <title>Insights into evolution of multicellular fungi from the assembled chromosomes of the mushroom Coprinopsis cinerea (Coprinus cinereus).</title>
        <authorList>
            <person name="Stajich J.E."/>
            <person name="Wilke S.K."/>
            <person name="Ahren D."/>
            <person name="Au C.H."/>
            <person name="Birren B.W."/>
            <person name="Borodovsky M."/>
            <person name="Burns C."/>
            <person name="Canback B."/>
            <person name="Casselton L.A."/>
            <person name="Cheng C.K."/>
            <person name="Deng J."/>
            <person name="Dietrich F.S."/>
            <person name="Fargo D.C."/>
            <person name="Farman M.L."/>
            <person name="Gathman A.C."/>
            <person name="Goldberg J."/>
            <person name="Guigo R."/>
            <person name="Hoegger P.J."/>
            <person name="Hooker J.B."/>
            <person name="Huggins A."/>
            <person name="James T.Y."/>
            <person name="Kamada T."/>
            <person name="Kilaru S."/>
            <person name="Kodira C."/>
            <person name="Kues U."/>
            <person name="Kupfer D."/>
            <person name="Kwan H.S."/>
            <person name="Lomsadze A."/>
            <person name="Li W."/>
            <person name="Lilly W.W."/>
            <person name="Ma L.J."/>
            <person name="Mackey A.J."/>
            <person name="Manning G."/>
            <person name="Martin F."/>
            <person name="Muraguchi H."/>
            <person name="Natvig D.O."/>
            <person name="Palmerini H."/>
            <person name="Ramesh M.A."/>
            <person name="Rehmeyer C.J."/>
            <person name="Roe B.A."/>
            <person name="Shenoy N."/>
            <person name="Stanke M."/>
            <person name="Ter-Hovhannisyan V."/>
            <person name="Tunlid A."/>
            <person name="Velagapudi R."/>
            <person name="Vision T.J."/>
            <person name="Zeng Q."/>
            <person name="Zolan M.E."/>
            <person name="Pukkila P.J."/>
        </authorList>
    </citation>
    <scope>NUCLEOTIDE SEQUENCE [LARGE SCALE GENOMIC DNA]</scope>
    <source>
        <strain evidence="3">Okayama-7 / 130 / ATCC MYA-4618 / FGSC 9003</strain>
    </source>
</reference>
<dbReference type="HOGENOM" id="CLU_1740438_0_0_1"/>
<protein>
    <submittedName>
        <fullName evidence="2">Uncharacterized protein</fullName>
    </submittedName>
</protein>
<evidence type="ECO:0000313" key="2">
    <source>
        <dbReference type="EMBL" id="EFI27777.1"/>
    </source>
</evidence>
<dbReference type="KEGG" id="cci:CC1G_14700"/>
<evidence type="ECO:0000313" key="3">
    <source>
        <dbReference type="Proteomes" id="UP000001861"/>
    </source>
</evidence>